<evidence type="ECO:0000259" key="1">
    <source>
        <dbReference type="Pfam" id="PF00535"/>
    </source>
</evidence>
<keyword evidence="2" id="KW-0328">Glycosyltransferase</keyword>
<dbReference type="GO" id="GO:0016757">
    <property type="term" value="F:glycosyltransferase activity"/>
    <property type="evidence" value="ECO:0007669"/>
    <property type="project" value="UniProtKB-KW"/>
</dbReference>
<dbReference type="EMBL" id="JACHMC010000001">
    <property type="protein sequence ID" value="MBB4882014.1"/>
    <property type="molecule type" value="Genomic_DNA"/>
</dbReference>
<sequence length="300" mass="33359">MSLRPRLKRTLTRAMAHPAGAPLRAGHTLLAHTELAVLTARDRVFVPAPTPAERADVAEHLTIVVKTFLRPDVCRRFLRSARTVFDGRIVVVDDSPEPLTPPDGRVDVIALPYDSGVAVGRNRGLAAVDTEFTLITDDDHVFSRVTRLGPVLDDLRRNPEVDIVGMGLMNLPERRVADVGTRRMTEGSLEPLREHGEVIDGLPVRLMVAQNYVARTAPLRRIGWDEGVRMMDHRDFFHRASGRLVAVVDLSVGAYHLRTPHRRDDMARRGDLAKDRAYLRRTWAAVAAGEAPSDVTSFRG</sequence>
<dbReference type="EC" id="2.4.1.-" evidence="2"/>
<dbReference type="Gene3D" id="3.90.550.10">
    <property type="entry name" value="Spore Coat Polysaccharide Biosynthesis Protein SpsA, Chain A"/>
    <property type="match status" value="1"/>
</dbReference>
<keyword evidence="3" id="KW-1185">Reference proteome</keyword>
<dbReference type="SUPFAM" id="SSF53448">
    <property type="entry name" value="Nucleotide-diphospho-sugar transferases"/>
    <property type="match status" value="1"/>
</dbReference>
<proteinExistence type="predicted"/>
<reference evidence="2 3" key="1">
    <citation type="submission" date="2020-08" db="EMBL/GenBank/DDBJ databases">
        <title>Sequencing the genomes of 1000 actinobacteria strains.</title>
        <authorList>
            <person name="Klenk H.-P."/>
        </authorList>
    </citation>
    <scope>NUCLEOTIDE SEQUENCE [LARGE SCALE GENOMIC DNA]</scope>
    <source>
        <strain evidence="2 3">DSM 19079</strain>
    </source>
</reference>
<evidence type="ECO:0000313" key="3">
    <source>
        <dbReference type="Proteomes" id="UP000560081"/>
    </source>
</evidence>
<dbReference type="InterPro" id="IPR001173">
    <property type="entry name" value="Glyco_trans_2-like"/>
</dbReference>
<keyword evidence="2" id="KW-0808">Transferase</keyword>
<dbReference type="OrthoDB" id="4842300at2"/>
<name>A0A4Y8X1S9_9MICC</name>
<dbReference type="Proteomes" id="UP000560081">
    <property type="component" value="Unassembled WGS sequence"/>
</dbReference>
<dbReference type="InterPro" id="IPR029044">
    <property type="entry name" value="Nucleotide-diphossugar_trans"/>
</dbReference>
<organism evidence="2 3">
    <name type="scientific">Micrococcus flavus</name>
    <dbReference type="NCBI Taxonomy" id="384602"/>
    <lineage>
        <taxon>Bacteria</taxon>
        <taxon>Bacillati</taxon>
        <taxon>Actinomycetota</taxon>
        <taxon>Actinomycetes</taxon>
        <taxon>Micrococcales</taxon>
        <taxon>Micrococcaceae</taxon>
        <taxon>Micrococcus</taxon>
    </lineage>
</organism>
<protein>
    <submittedName>
        <fullName evidence="2">Beta-1,4-N-acetylgalactosaminyltransferase 2</fullName>
        <ecNumber evidence="2">2.4.1.-</ecNumber>
    </submittedName>
</protein>
<dbReference type="PANTHER" id="PTHR15046">
    <property type="entry name" value="GLYCO_TRANS_2-LIKE DOMAIN-CONTAINING PROTEIN"/>
    <property type="match status" value="1"/>
</dbReference>
<dbReference type="Pfam" id="PF00535">
    <property type="entry name" value="Glycos_transf_2"/>
    <property type="match status" value="1"/>
</dbReference>
<dbReference type="RefSeq" id="WP_135029812.1">
    <property type="nucleotide sequence ID" value="NZ_BMLA01000003.1"/>
</dbReference>
<feature type="domain" description="Glycosyltransferase 2-like" evidence="1">
    <location>
        <begin position="62"/>
        <end position="165"/>
    </location>
</feature>
<comment type="caution">
    <text evidence="2">The sequence shown here is derived from an EMBL/GenBank/DDBJ whole genome shotgun (WGS) entry which is preliminary data.</text>
</comment>
<dbReference type="PANTHER" id="PTHR15046:SF3">
    <property type="entry name" value="BETA-1,4 N-ACETYLGALACTOSAMINYLTRANSFERASE 2-LIKE"/>
    <property type="match status" value="1"/>
</dbReference>
<accession>A0A4Y8X1S9</accession>
<evidence type="ECO:0000313" key="2">
    <source>
        <dbReference type="EMBL" id="MBB4882014.1"/>
    </source>
</evidence>
<dbReference type="AlphaFoldDB" id="A0A4Y8X1S9"/>
<gene>
    <name evidence="2" type="ORF">BJ976_000365</name>
</gene>